<dbReference type="Gene3D" id="3.30.450.190">
    <property type="match status" value="1"/>
</dbReference>
<dbReference type="GO" id="GO:0010507">
    <property type="term" value="P:negative regulation of autophagy"/>
    <property type="evidence" value="ECO:0007669"/>
    <property type="project" value="TreeGrafter"/>
</dbReference>
<dbReference type="InterPro" id="IPR006762">
    <property type="entry name" value="Gtr1_RagA"/>
</dbReference>
<keyword evidence="2 4" id="KW-0547">Nucleotide-binding</keyword>
<evidence type="ECO:0000313" key="6">
    <source>
        <dbReference type="Proteomes" id="UP000245771"/>
    </source>
</evidence>
<accession>A0A316VKC7</accession>
<comment type="similarity">
    <text evidence="1 4">Belongs to the GTR/RAG GTP-binding protein family.</text>
</comment>
<dbReference type="SUPFAM" id="SSF52540">
    <property type="entry name" value="P-loop containing nucleoside triphosphate hydrolases"/>
    <property type="match status" value="1"/>
</dbReference>
<dbReference type="GO" id="GO:0005634">
    <property type="term" value="C:nucleus"/>
    <property type="evidence" value="ECO:0007669"/>
    <property type="project" value="TreeGrafter"/>
</dbReference>
<dbReference type="RefSeq" id="XP_025357810.1">
    <property type="nucleotide sequence ID" value="XM_025498261.1"/>
</dbReference>
<gene>
    <name evidence="5" type="ORF">FA14DRAFT_159531</name>
</gene>
<dbReference type="GeneID" id="37020042"/>
<dbReference type="GO" id="GO:1990131">
    <property type="term" value="C:Gtr1-Gtr2 GTPase complex"/>
    <property type="evidence" value="ECO:0007669"/>
    <property type="project" value="UniProtKB-UniRule"/>
</dbReference>
<dbReference type="GO" id="GO:0009267">
    <property type="term" value="P:cellular response to starvation"/>
    <property type="evidence" value="ECO:0007669"/>
    <property type="project" value="TreeGrafter"/>
</dbReference>
<evidence type="ECO:0000256" key="1">
    <source>
        <dbReference type="ARBA" id="ARBA00007756"/>
    </source>
</evidence>
<dbReference type="EMBL" id="KZ819602">
    <property type="protein sequence ID" value="PWN37508.1"/>
    <property type="molecule type" value="Genomic_DNA"/>
</dbReference>
<dbReference type="PANTHER" id="PTHR11259:SF1">
    <property type="entry name" value="RAS-RELATED GTP-BINDING PROTEIN"/>
    <property type="match status" value="1"/>
</dbReference>
<reference evidence="5 6" key="1">
    <citation type="journal article" date="2018" name="Mol. Biol. Evol.">
        <title>Broad Genomic Sampling Reveals a Smut Pathogenic Ancestry of the Fungal Clade Ustilaginomycotina.</title>
        <authorList>
            <person name="Kijpornyongpan T."/>
            <person name="Mondo S.J."/>
            <person name="Barry K."/>
            <person name="Sandor L."/>
            <person name="Lee J."/>
            <person name="Lipzen A."/>
            <person name="Pangilinan J."/>
            <person name="LaButti K."/>
            <person name="Hainaut M."/>
            <person name="Henrissat B."/>
            <person name="Grigoriev I.V."/>
            <person name="Spatafora J.W."/>
            <person name="Aime M.C."/>
        </authorList>
    </citation>
    <scope>NUCLEOTIDE SEQUENCE [LARGE SCALE GENOMIC DNA]</scope>
    <source>
        <strain evidence="5 6">MCA 3882</strain>
    </source>
</reference>
<dbReference type="PANTHER" id="PTHR11259">
    <property type="entry name" value="RAS-RELATED GTP BINDING RAG/GTR YEAST"/>
    <property type="match status" value="1"/>
</dbReference>
<comment type="subunit">
    <text evidence="4">Component of the GSE complex.</text>
</comment>
<dbReference type="CDD" id="cd11384">
    <property type="entry name" value="RagA_like"/>
    <property type="match status" value="1"/>
</dbReference>
<evidence type="ECO:0000256" key="2">
    <source>
        <dbReference type="ARBA" id="ARBA00022741"/>
    </source>
</evidence>
<dbReference type="GO" id="GO:1904263">
    <property type="term" value="P:positive regulation of TORC1 signaling"/>
    <property type="evidence" value="ECO:0007669"/>
    <property type="project" value="TreeGrafter"/>
</dbReference>
<dbReference type="AlphaFoldDB" id="A0A316VKC7"/>
<proteinExistence type="inferred from homology"/>
<keyword evidence="3 4" id="KW-0342">GTP-binding</keyword>
<evidence type="ECO:0000256" key="3">
    <source>
        <dbReference type="ARBA" id="ARBA00023134"/>
    </source>
</evidence>
<sequence length="341" mass="38782">MKKKILLMGRSGSGKTSMRALVFSAYRAADTDRLGQTLDVEHSHVRFLGNLVLNLWDCGGQQSYMDNYLDSQRHQVFSAVGVLIYVFDLVGEDSEEWDKDVRSYKECLSALQDNSPDAHVFCLLHKMDLVDASRRRSVYASRVEELRRKSEGTQINCFATSIWDETIYKAWSKIIHTLIPNVTDLERRLDYFARANGAKEVVIFERTTFLVISKSTERSNDLSKSEQERQIEMKMEEEGYPPADSTATVAIDESGLYPGRFGKISQLIKGLRLACSKLQSQFQAIEMRTNAFSAYLDILTPNTYIMVITADPKIELSAIKLNTQLVRDHFEHLPALNISGR</sequence>
<organism evidence="5 6">
    <name type="scientific">Meira miltonrushii</name>
    <dbReference type="NCBI Taxonomy" id="1280837"/>
    <lineage>
        <taxon>Eukaryota</taxon>
        <taxon>Fungi</taxon>
        <taxon>Dikarya</taxon>
        <taxon>Basidiomycota</taxon>
        <taxon>Ustilaginomycotina</taxon>
        <taxon>Exobasidiomycetes</taxon>
        <taxon>Exobasidiales</taxon>
        <taxon>Brachybasidiaceae</taxon>
        <taxon>Meira</taxon>
    </lineage>
</organism>
<dbReference type="FunFam" id="3.40.50.300:FF:002028">
    <property type="entry name" value="Related to GTR1-GTP-binding protein"/>
    <property type="match status" value="1"/>
</dbReference>
<evidence type="ECO:0000256" key="4">
    <source>
        <dbReference type="RuleBase" id="RU367014"/>
    </source>
</evidence>
<dbReference type="GO" id="GO:0005525">
    <property type="term" value="F:GTP binding"/>
    <property type="evidence" value="ECO:0007669"/>
    <property type="project" value="UniProtKB-UniRule"/>
</dbReference>
<dbReference type="InterPro" id="IPR027417">
    <property type="entry name" value="P-loop_NTPase"/>
</dbReference>
<dbReference type="Pfam" id="PF04670">
    <property type="entry name" value="Gtr1_RagA"/>
    <property type="match status" value="1"/>
</dbReference>
<dbReference type="InterPro" id="IPR039397">
    <property type="entry name" value="RagA/B"/>
</dbReference>
<dbReference type="STRING" id="1280837.A0A316VKC7"/>
<dbReference type="GO" id="GO:0003924">
    <property type="term" value="F:GTPase activity"/>
    <property type="evidence" value="ECO:0007669"/>
    <property type="project" value="UniProtKB-UniRule"/>
</dbReference>
<dbReference type="Proteomes" id="UP000245771">
    <property type="component" value="Unassembled WGS sequence"/>
</dbReference>
<protein>
    <recommendedName>
        <fullName evidence="4">GTP-binding protein</fullName>
    </recommendedName>
</protein>
<dbReference type="FunCoup" id="A0A316VKC7">
    <property type="interactions" value="155"/>
</dbReference>
<dbReference type="GO" id="GO:0000329">
    <property type="term" value="C:fungal-type vacuole membrane"/>
    <property type="evidence" value="ECO:0007669"/>
    <property type="project" value="TreeGrafter"/>
</dbReference>
<dbReference type="OrthoDB" id="10020193at2759"/>
<evidence type="ECO:0000313" key="5">
    <source>
        <dbReference type="EMBL" id="PWN37508.1"/>
    </source>
</evidence>
<dbReference type="Gene3D" id="3.40.50.300">
    <property type="entry name" value="P-loop containing nucleotide triphosphate hydrolases"/>
    <property type="match status" value="1"/>
</dbReference>
<keyword evidence="6" id="KW-1185">Reference proteome</keyword>
<comment type="function">
    <text evidence="4">GTPase involved in activation of the TORC1 signaling pathway, which promotes growth and represses autophagy in nutrient-rich conditions.</text>
</comment>
<dbReference type="InParanoid" id="A0A316VKC7"/>
<name>A0A316VKC7_9BASI</name>